<feature type="transmembrane region" description="Helical" evidence="7">
    <location>
        <begin position="317"/>
        <end position="334"/>
    </location>
</feature>
<dbReference type="InterPro" id="IPR011701">
    <property type="entry name" value="MFS"/>
</dbReference>
<dbReference type="PROSITE" id="PS50850">
    <property type="entry name" value="MFS"/>
    <property type="match status" value="1"/>
</dbReference>
<dbReference type="EMBL" id="PNYB01000002">
    <property type="protein sequence ID" value="PMS27792.1"/>
    <property type="molecule type" value="Genomic_DNA"/>
</dbReference>
<protein>
    <submittedName>
        <fullName evidence="9">MFS transporter</fullName>
    </submittedName>
</protein>
<dbReference type="InterPro" id="IPR036259">
    <property type="entry name" value="MFS_trans_sf"/>
</dbReference>
<evidence type="ECO:0000256" key="5">
    <source>
        <dbReference type="ARBA" id="ARBA00022989"/>
    </source>
</evidence>
<dbReference type="SUPFAM" id="SSF103473">
    <property type="entry name" value="MFS general substrate transporter"/>
    <property type="match status" value="1"/>
</dbReference>
<dbReference type="AlphaFoldDB" id="A0A2N7WEG7"/>
<accession>A0A2N7WEG7</accession>
<dbReference type="Pfam" id="PF07690">
    <property type="entry name" value="MFS_1"/>
    <property type="match status" value="1"/>
</dbReference>
<comment type="subcellular location">
    <subcellularLocation>
        <location evidence="1">Cell membrane</location>
        <topology evidence="1">Multi-pass membrane protein</topology>
    </subcellularLocation>
</comment>
<evidence type="ECO:0000256" key="3">
    <source>
        <dbReference type="ARBA" id="ARBA00022475"/>
    </source>
</evidence>
<evidence type="ECO:0000256" key="4">
    <source>
        <dbReference type="ARBA" id="ARBA00022692"/>
    </source>
</evidence>
<dbReference type="Gene3D" id="1.20.1720.10">
    <property type="entry name" value="Multidrug resistance protein D"/>
    <property type="match status" value="1"/>
</dbReference>
<evidence type="ECO:0000256" key="2">
    <source>
        <dbReference type="ARBA" id="ARBA00022448"/>
    </source>
</evidence>
<feature type="transmembrane region" description="Helical" evidence="7">
    <location>
        <begin position="117"/>
        <end position="140"/>
    </location>
</feature>
<dbReference type="CDD" id="cd17321">
    <property type="entry name" value="MFS_MMR_MDR_like"/>
    <property type="match status" value="1"/>
</dbReference>
<feature type="transmembrane region" description="Helical" evidence="7">
    <location>
        <begin position="25"/>
        <end position="48"/>
    </location>
</feature>
<name>A0A2N7WEG7_9BURK</name>
<evidence type="ECO:0000256" key="1">
    <source>
        <dbReference type="ARBA" id="ARBA00004651"/>
    </source>
</evidence>
<feature type="transmembrane region" description="Helical" evidence="7">
    <location>
        <begin position="212"/>
        <end position="232"/>
    </location>
</feature>
<evidence type="ECO:0000259" key="8">
    <source>
        <dbReference type="PROSITE" id="PS50850"/>
    </source>
</evidence>
<keyword evidence="2" id="KW-0813">Transport</keyword>
<sequence length="482" mass="48943">MTDCAAQPVTPDRCAERREATRRRLTLACVASGMFMAVLDTTIVNVALPAMRAHLGASVAGLAWIVDAYTLSFAALILAGGVASDRFGAKAVYLWGLALFVAASAGCGLAPSVGTLVAARFVQGIGAALFLPASLAIVRATFDDPAQRARAIAAWAGIASVAAAIGPVAGGLLVDAFGWRSAFLVNVPTGIAALAGALMVVRATIHAHTRRFDLGGQIASTVALAALCFAAIELPTRGIGAREVLGAIAIAIVATGVLIAIERRIAEPMVPLAWFRNTTFVAMNVSGTLVYVGYFGLLFVLSLYLHGVRGLDARHTGLAMLPMAVTLSLGNVLAGKLQGRAGAARLMTIGLALATIAGPAMAAALDLHAAWWLVVAAMAAFGTGTALSVPPMIATVLEQVPAESAGVASGLLNALRQAGSLLGVAFAGAATLLCAHLSTALIVVGAMAGVTYAGSVLLAARALYAGAKDRADRTPHARPQSQ</sequence>
<evidence type="ECO:0000256" key="6">
    <source>
        <dbReference type="ARBA" id="ARBA00023136"/>
    </source>
</evidence>
<evidence type="ECO:0000313" key="10">
    <source>
        <dbReference type="Proteomes" id="UP000235347"/>
    </source>
</evidence>
<feature type="transmembrane region" description="Helical" evidence="7">
    <location>
        <begin position="91"/>
        <end position="111"/>
    </location>
</feature>
<feature type="domain" description="Major facilitator superfamily (MFS) profile" evidence="8">
    <location>
        <begin position="26"/>
        <end position="463"/>
    </location>
</feature>
<comment type="caution">
    <text evidence="9">The sequence shown here is derived from an EMBL/GenBank/DDBJ whole genome shotgun (WGS) entry which is preliminary data.</text>
</comment>
<keyword evidence="6 7" id="KW-0472">Membrane</keyword>
<dbReference type="PANTHER" id="PTHR42718:SF40">
    <property type="entry name" value="METHYLENOMYCIN A RESISTANCE PROTEIN"/>
    <property type="match status" value="1"/>
</dbReference>
<evidence type="ECO:0000256" key="7">
    <source>
        <dbReference type="SAM" id="Phobius"/>
    </source>
</evidence>
<gene>
    <name evidence="9" type="ORF">C0Z19_03800</name>
</gene>
<dbReference type="GO" id="GO:0005886">
    <property type="term" value="C:plasma membrane"/>
    <property type="evidence" value="ECO:0007669"/>
    <property type="project" value="UniProtKB-SubCell"/>
</dbReference>
<proteinExistence type="predicted"/>
<feature type="transmembrane region" description="Helical" evidence="7">
    <location>
        <begin position="152"/>
        <end position="173"/>
    </location>
</feature>
<keyword evidence="5 7" id="KW-1133">Transmembrane helix</keyword>
<feature type="transmembrane region" description="Helical" evidence="7">
    <location>
        <begin position="418"/>
        <end position="438"/>
    </location>
</feature>
<feature type="transmembrane region" description="Helical" evidence="7">
    <location>
        <begin position="371"/>
        <end position="397"/>
    </location>
</feature>
<dbReference type="NCBIfam" id="TIGR00711">
    <property type="entry name" value="efflux_EmrB"/>
    <property type="match status" value="1"/>
</dbReference>
<dbReference type="InterPro" id="IPR020846">
    <property type="entry name" value="MFS_dom"/>
</dbReference>
<dbReference type="Gene3D" id="1.20.1250.20">
    <property type="entry name" value="MFS general substrate transporter like domains"/>
    <property type="match status" value="1"/>
</dbReference>
<feature type="transmembrane region" description="Helical" evidence="7">
    <location>
        <begin position="179"/>
        <end position="200"/>
    </location>
</feature>
<feature type="transmembrane region" description="Helical" evidence="7">
    <location>
        <begin position="444"/>
        <end position="464"/>
    </location>
</feature>
<keyword evidence="10" id="KW-1185">Reference proteome</keyword>
<feature type="transmembrane region" description="Helical" evidence="7">
    <location>
        <begin position="281"/>
        <end position="305"/>
    </location>
</feature>
<dbReference type="Proteomes" id="UP000235347">
    <property type="component" value="Unassembled WGS sequence"/>
</dbReference>
<dbReference type="RefSeq" id="WP_102608441.1">
    <property type="nucleotide sequence ID" value="NZ_CADIKD010000004.1"/>
</dbReference>
<feature type="transmembrane region" description="Helical" evidence="7">
    <location>
        <begin position="244"/>
        <end position="261"/>
    </location>
</feature>
<keyword evidence="4 7" id="KW-0812">Transmembrane</keyword>
<reference evidence="9 10" key="1">
    <citation type="submission" date="2018-01" db="EMBL/GenBank/DDBJ databases">
        <title>Whole genome analyses suggest that Burkholderia sensu lato contains two further novel genera in the rhizoxinica-symbiotica group Mycetohabitans gen. nov., and Trinickia gen. nov.: implications for the evolution of diazotrophy and nodulation in the Burkholderiaceae.</title>
        <authorList>
            <person name="Estrada-de los Santos P."/>
            <person name="Palmer M."/>
            <person name="Chavez-Ramirez B."/>
            <person name="Beukes C."/>
            <person name="Steenkamp E.T."/>
            <person name="Hirsch A.M."/>
            <person name="Manyaka P."/>
            <person name="Maluk M."/>
            <person name="Lafos M."/>
            <person name="Crook M."/>
            <person name="Gross E."/>
            <person name="Simon M.F."/>
            <person name="Bueno dos Reis Junior F."/>
            <person name="Poole P.S."/>
            <person name="Venter S.N."/>
            <person name="James E.K."/>
        </authorList>
    </citation>
    <scope>NUCLEOTIDE SEQUENCE [LARGE SCALE GENOMIC DNA]</scope>
    <source>
        <strain evidence="9 10">GP25-8</strain>
    </source>
</reference>
<keyword evidence="3" id="KW-1003">Cell membrane</keyword>
<dbReference type="PANTHER" id="PTHR42718">
    <property type="entry name" value="MAJOR FACILITATOR SUPERFAMILY MULTIDRUG TRANSPORTER MFSC"/>
    <property type="match status" value="1"/>
</dbReference>
<dbReference type="GO" id="GO:0022857">
    <property type="term" value="F:transmembrane transporter activity"/>
    <property type="evidence" value="ECO:0007669"/>
    <property type="project" value="InterPro"/>
</dbReference>
<dbReference type="InterPro" id="IPR004638">
    <property type="entry name" value="EmrB-like"/>
</dbReference>
<organism evidence="9 10">
    <name type="scientific">Trinickia soli</name>
    <dbReference type="NCBI Taxonomy" id="380675"/>
    <lineage>
        <taxon>Bacteria</taxon>
        <taxon>Pseudomonadati</taxon>
        <taxon>Pseudomonadota</taxon>
        <taxon>Betaproteobacteria</taxon>
        <taxon>Burkholderiales</taxon>
        <taxon>Burkholderiaceae</taxon>
        <taxon>Trinickia</taxon>
    </lineage>
</organism>
<feature type="transmembrane region" description="Helical" evidence="7">
    <location>
        <begin position="346"/>
        <end position="365"/>
    </location>
</feature>
<feature type="transmembrane region" description="Helical" evidence="7">
    <location>
        <begin position="54"/>
        <end position="79"/>
    </location>
</feature>
<evidence type="ECO:0000313" key="9">
    <source>
        <dbReference type="EMBL" id="PMS27792.1"/>
    </source>
</evidence>